<protein>
    <submittedName>
        <fullName evidence="3">Uncharacterized protein</fullName>
    </submittedName>
</protein>
<organism evidence="3">
    <name type="scientific">viral metagenome</name>
    <dbReference type="NCBI Taxonomy" id="1070528"/>
    <lineage>
        <taxon>unclassified sequences</taxon>
        <taxon>metagenomes</taxon>
        <taxon>organismal metagenomes</taxon>
    </lineage>
</organism>
<evidence type="ECO:0000313" key="2">
    <source>
        <dbReference type="EMBL" id="QJA98637.1"/>
    </source>
</evidence>
<evidence type="ECO:0000313" key="3">
    <source>
        <dbReference type="EMBL" id="QJB01704.1"/>
    </source>
</evidence>
<proteinExistence type="predicted"/>
<keyword evidence="1" id="KW-0472">Membrane</keyword>
<keyword evidence="1" id="KW-0812">Transmembrane</keyword>
<dbReference type="SUPFAM" id="SSF58113">
    <property type="entry name" value="Apolipoprotein A-I"/>
    <property type="match status" value="1"/>
</dbReference>
<feature type="transmembrane region" description="Helical" evidence="1">
    <location>
        <begin position="6"/>
        <end position="28"/>
    </location>
</feature>
<dbReference type="AlphaFoldDB" id="A0A6M3M3Q4"/>
<dbReference type="EMBL" id="MT143596">
    <property type="protein sequence ID" value="QJA98637.1"/>
    <property type="molecule type" value="Genomic_DNA"/>
</dbReference>
<sequence>MDWQSFLLSSLQGVFVSALSFLFSMWFYNKYLLPRMVANMGTAFIKSIQKDPEIKPLIDKAKDLLNRLEPFVKQLKSVDLDKLQSDFKPLLETVKKVDPETVEELLQTLKELAGNFKEKLEKPKIPKPD</sequence>
<keyword evidence="1" id="KW-1133">Transmembrane helix</keyword>
<accession>A0A6M3M3Q4</accession>
<reference evidence="3" key="1">
    <citation type="submission" date="2020-03" db="EMBL/GenBank/DDBJ databases">
        <title>The deep terrestrial virosphere.</title>
        <authorList>
            <person name="Holmfeldt K."/>
            <person name="Nilsson E."/>
            <person name="Simone D."/>
            <person name="Lopez-Fernandez M."/>
            <person name="Wu X."/>
            <person name="de Brujin I."/>
            <person name="Lundin D."/>
            <person name="Andersson A."/>
            <person name="Bertilsson S."/>
            <person name="Dopson M."/>
        </authorList>
    </citation>
    <scope>NUCLEOTIDE SEQUENCE</scope>
    <source>
        <strain evidence="2">MM171A01683</strain>
        <strain evidence="3">MM171B02104</strain>
    </source>
</reference>
<dbReference type="EMBL" id="MT143726">
    <property type="protein sequence ID" value="QJB01704.1"/>
    <property type="molecule type" value="Genomic_DNA"/>
</dbReference>
<gene>
    <name evidence="2" type="ORF">MM171A01683_0012</name>
    <name evidence="3" type="ORF">MM171B02104_0007</name>
</gene>
<name>A0A6M3M3Q4_9ZZZZ</name>
<evidence type="ECO:0000256" key="1">
    <source>
        <dbReference type="SAM" id="Phobius"/>
    </source>
</evidence>